<organism evidence="6 7">
    <name type="scientific">Abeliophyllum distichum</name>
    <dbReference type="NCBI Taxonomy" id="126358"/>
    <lineage>
        <taxon>Eukaryota</taxon>
        <taxon>Viridiplantae</taxon>
        <taxon>Streptophyta</taxon>
        <taxon>Embryophyta</taxon>
        <taxon>Tracheophyta</taxon>
        <taxon>Spermatophyta</taxon>
        <taxon>Magnoliopsida</taxon>
        <taxon>eudicotyledons</taxon>
        <taxon>Gunneridae</taxon>
        <taxon>Pentapetalae</taxon>
        <taxon>asterids</taxon>
        <taxon>lamiids</taxon>
        <taxon>Lamiales</taxon>
        <taxon>Oleaceae</taxon>
        <taxon>Forsythieae</taxon>
        <taxon>Abeliophyllum</taxon>
    </lineage>
</organism>
<comment type="caution">
    <text evidence="6">The sequence shown here is derived from an EMBL/GenBank/DDBJ whole genome shotgun (WGS) entry which is preliminary data.</text>
</comment>
<dbReference type="AlphaFoldDB" id="A0ABD1RES7"/>
<dbReference type="InterPro" id="IPR010666">
    <property type="entry name" value="Znf_GRF"/>
</dbReference>
<gene>
    <name evidence="6" type="ORF">Adt_31624</name>
</gene>
<protein>
    <submittedName>
        <fullName evidence="6">Zinc finger protein</fullName>
    </submittedName>
</protein>
<dbReference type="Proteomes" id="UP001604336">
    <property type="component" value="Unassembled WGS sequence"/>
</dbReference>
<reference evidence="7" key="1">
    <citation type="submission" date="2024-07" db="EMBL/GenBank/DDBJ databases">
        <title>Two chromosome-level genome assemblies of Korean endemic species Abeliophyllum distichum and Forsythia ovata (Oleaceae).</title>
        <authorList>
            <person name="Jang H."/>
        </authorList>
    </citation>
    <scope>NUCLEOTIDE SEQUENCE [LARGE SCALE GENOMIC DNA]</scope>
</reference>
<name>A0ABD1RES7_9LAMI</name>
<keyword evidence="1" id="KW-0479">Metal-binding</keyword>
<evidence type="ECO:0000256" key="3">
    <source>
        <dbReference type="ARBA" id="ARBA00022833"/>
    </source>
</evidence>
<dbReference type="PROSITE" id="PS51999">
    <property type="entry name" value="ZF_GRF"/>
    <property type="match status" value="1"/>
</dbReference>
<dbReference type="GO" id="GO:0008270">
    <property type="term" value="F:zinc ion binding"/>
    <property type="evidence" value="ECO:0007669"/>
    <property type="project" value="UniProtKB-KW"/>
</dbReference>
<feature type="domain" description="GRF-type" evidence="5">
    <location>
        <begin position="28"/>
        <end position="68"/>
    </location>
</feature>
<evidence type="ECO:0000313" key="7">
    <source>
        <dbReference type="Proteomes" id="UP001604336"/>
    </source>
</evidence>
<keyword evidence="3" id="KW-0862">Zinc</keyword>
<proteinExistence type="predicted"/>
<evidence type="ECO:0000313" key="6">
    <source>
        <dbReference type="EMBL" id="KAL2486868.1"/>
    </source>
</evidence>
<sequence length="139" mass="15424">MLGKNKGVCHSCRQCGHYLPTCPKKKRCPVCGEGFVKWMEVEKKSANRGRLFFCCSNNCGYFKWSDDVGEGSGDYDVGESSAISSGRNAAKDEIEDLSRIFKTLARISEEEDVEISVNVTIRKGKGTAEENNQGKEKTK</sequence>
<accession>A0ABD1RES7</accession>
<evidence type="ECO:0000256" key="2">
    <source>
        <dbReference type="ARBA" id="ARBA00022771"/>
    </source>
</evidence>
<evidence type="ECO:0000259" key="5">
    <source>
        <dbReference type="PROSITE" id="PS51999"/>
    </source>
</evidence>
<keyword evidence="2 4" id="KW-0863">Zinc-finger</keyword>
<dbReference type="EMBL" id="JBFOLK010000009">
    <property type="protein sequence ID" value="KAL2486868.1"/>
    <property type="molecule type" value="Genomic_DNA"/>
</dbReference>
<dbReference type="Pfam" id="PF06839">
    <property type="entry name" value="Zn_ribbon_GRF"/>
    <property type="match status" value="1"/>
</dbReference>
<keyword evidence="7" id="KW-1185">Reference proteome</keyword>
<evidence type="ECO:0000256" key="1">
    <source>
        <dbReference type="ARBA" id="ARBA00022723"/>
    </source>
</evidence>
<evidence type="ECO:0000256" key="4">
    <source>
        <dbReference type="PROSITE-ProRule" id="PRU01343"/>
    </source>
</evidence>